<dbReference type="Gene3D" id="3.40.109.10">
    <property type="entry name" value="NADH Oxidase"/>
    <property type="match status" value="1"/>
</dbReference>
<dbReference type="InterPro" id="IPR026021">
    <property type="entry name" value="YdjA-like"/>
</dbReference>
<keyword evidence="3" id="KW-0285">Flavoprotein</keyword>
<keyword evidence="7" id="KW-0520">NAD</keyword>
<evidence type="ECO:0000256" key="1">
    <source>
        <dbReference type="ARBA" id="ARBA00001917"/>
    </source>
</evidence>
<dbReference type="EMBL" id="QGHA01000002">
    <property type="protein sequence ID" value="PWK79248.1"/>
    <property type="molecule type" value="Genomic_DNA"/>
</dbReference>
<dbReference type="AlphaFoldDB" id="A0A316HF84"/>
<evidence type="ECO:0000256" key="5">
    <source>
        <dbReference type="ARBA" id="ARBA00022857"/>
    </source>
</evidence>
<evidence type="ECO:0000256" key="2">
    <source>
        <dbReference type="ARBA" id="ARBA00007118"/>
    </source>
</evidence>
<keyword evidence="5" id="KW-0521">NADP</keyword>
<dbReference type="SUPFAM" id="SSF55469">
    <property type="entry name" value="FMN-dependent nitroreductase-like"/>
    <property type="match status" value="1"/>
</dbReference>
<sequence>MDSTTFSNIAEVIKTRRSVKPAAMNGHKIPNAHVAALLELADWAPTHGYTEPWRFTVYEDPAVFAAEHAEVYKKSVTADDFNETTYNNLKNLGNKVSHVIISIMKRGDLPKIPPFEEIAAASSAIQNILLGATALNIASFWSTGGAILKPAFKEFLELREEDVVMGVLYLGYADQYPEGKRTIPLEDKIKWVK</sequence>
<evidence type="ECO:0000259" key="8">
    <source>
        <dbReference type="Pfam" id="PF00881"/>
    </source>
</evidence>
<dbReference type="InterPro" id="IPR000415">
    <property type="entry name" value="Nitroreductase-like"/>
</dbReference>
<comment type="similarity">
    <text evidence="2">Belongs to the nitroreductase family.</text>
</comment>
<dbReference type="GO" id="GO:0016491">
    <property type="term" value="F:oxidoreductase activity"/>
    <property type="evidence" value="ECO:0007669"/>
    <property type="project" value="UniProtKB-KW"/>
</dbReference>
<evidence type="ECO:0000256" key="7">
    <source>
        <dbReference type="ARBA" id="ARBA00023027"/>
    </source>
</evidence>
<comment type="caution">
    <text evidence="9">The sequence shown here is derived from an EMBL/GenBank/DDBJ whole genome shotgun (WGS) entry which is preliminary data.</text>
</comment>
<dbReference type="InterPro" id="IPR029479">
    <property type="entry name" value="Nitroreductase"/>
</dbReference>
<dbReference type="PANTHER" id="PTHR43821">
    <property type="entry name" value="NAD(P)H NITROREDUCTASE YDJA-RELATED"/>
    <property type="match status" value="1"/>
</dbReference>
<evidence type="ECO:0000313" key="10">
    <source>
        <dbReference type="Proteomes" id="UP000245678"/>
    </source>
</evidence>
<gene>
    <name evidence="9" type="ORF">LX99_01705</name>
</gene>
<protein>
    <submittedName>
        <fullName evidence="9">Nitroreductase</fullName>
    </submittedName>
</protein>
<proteinExistence type="inferred from homology"/>
<dbReference type="Proteomes" id="UP000245678">
    <property type="component" value="Unassembled WGS sequence"/>
</dbReference>
<organism evidence="9 10">
    <name type="scientific">Mucilaginibacter oryzae</name>
    <dbReference type="NCBI Taxonomy" id="468058"/>
    <lineage>
        <taxon>Bacteria</taxon>
        <taxon>Pseudomonadati</taxon>
        <taxon>Bacteroidota</taxon>
        <taxon>Sphingobacteriia</taxon>
        <taxon>Sphingobacteriales</taxon>
        <taxon>Sphingobacteriaceae</taxon>
        <taxon>Mucilaginibacter</taxon>
    </lineage>
</organism>
<dbReference type="RefSeq" id="WP_109607445.1">
    <property type="nucleotide sequence ID" value="NZ_QGHA01000002.1"/>
</dbReference>
<keyword evidence="10" id="KW-1185">Reference proteome</keyword>
<name>A0A316HF84_9SPHI</name>
<dbReference type="PANTHER" id="PTHR43821:SF1">
    <property type="entry name" value="NAD(P)H NITROREDUCTASE YDJA-RELATED"/>
    <property type="match status" value="1"/>
</dbReference>
<feature type="domain" description="Nitroreductase" evidence="8">
    <location>
        <begin position="13"/>
        <end position="172"/>
    </location>
</feature>
<dbReference type="CDD" id="cd02135">
    <property type="entry name" value="YdjA-like"/>
    <property type="match status" value="1"/>
</dbReference>
<evidence type="ECO:0000313" key="9">
    <source>
        <dbReference type="EMBL" id="PWK79248.1"/>
    </source>
</evidence>
<evidence type="ECO:0000256" key="6">
    <source>
        <dbReference type="ARBA" id="ARBA00023002"/>
    </source>
</evidence>
<reference evidence="9 10" key="1">
    <citation type="submission" date="2018-05" db="EMBL/GenBank/DDBJ databases">
        <title>Genomic Encyclopedia of Archaeal and Bacterial Type Strains, Phase II (KMG-II): from individual species to whole genera.</title>
        <authorList>
            <person name="Goeker M."/>
        </authorList>
    </citation>
    <scope>NUCLEOTIDE SEQUENCE [LARGE SCALE GENOMIC DNA]</scope>
    <source>
        <strain evidence="9 10">DSM 19975</strain>
    </source>
</reference>
<accession>A0A316HF84</accession>
<evidence type="ECO:0000256" key="4">
    <source>
        <dbReference type="ARBA" id="ARBA00022643"/>
    </source>
</evidence>
<keyword evidence="4" id="KW-0288">FMN</keyword>
<keyword evidence="6" id="KW-0560">Oxidoreductase</keyword>
<comment type="cofactor">
    <cofactor evidence="1">
        <name>FMN</name>
        <dbReference type="ChEBI" id="CHEBI:58210"/>
    </cofactor>
</comment>
<dbReference type="Pfam" id="PF00881">
    <property type="entry name" value="Nitroreductase"/>
    <property type="match status" value="1"/>
</dbReference>
<evidence type="ECO:0000256" key="3">
    <source>
        <dbReference type="ARBA" id="ARBA00022630"/>
    </source>
</evidence>
<dbReference type="InterPro" id="IPR052530">
    <property type="entry name" value="NAD(P)H_nitroreductase"/>
</dbReference>